<evidence type="ECO:0000313" key="2">
    <source>
        <dbReference type="EMBL" id="KAK0510747.1"/>
    </source>
</evidence>
<proteinExistence type="predicted"/>
<sequence length="323" mass="37085">MGGKAFTSGPAPLFTPRLPPELYYSLRDHYVSLLSTYYTQAATPIEAPCKTSYGDIDVLVSQPKCMSVNTTTLVKALDAVKCSSTPGSPTASFAVPYPGLQDTYVQLDVHVCPPGLFEWELFHQSHGDLWNLLGTTIRPVGLTANDVGLHVRIPEIEEVNRKRGMLLLTSEPDQVLDFLGLGRDKYQKPFESVEALYQFVLGCRWFSSETYVRAELKANDRKRMAQRELYRRFVDKWLPENRKFVEMGGEKIQGATREDVQDLALTVFGKRDLFEQRIQEWRRERSELLEKQGSRLRRKADAAKREEYAEAWMNWLERDRPVL</sequence>
<feature type="coiled-coil region" evidence="1">
    <location>
        <begin position="271"/>
        <end position="306"/>
    </location>
</feature>
<keyword evidence="1" id="KW-0175">Coiled coil</keyword>
<protein>
    <submittedName>
        <fullName evidence="2">Uncharacterized protein</fullName>
    </submittedName>
</protein>
<reference evidence="2" key="1">
    <citation type="submission" date="2023-03" db="EMBL/GenBank/DDBJ databases">
        <title>Complete genome of Cladonia borealis.</title>
        <authorList>
            <person name="Park H."/>
        </authorList>
    </citation>
    <scope>NUCLEOTIDE SEQUENCE</scope>
    <source>
        <strain evidence="2">ANT050790</strain>
    </source>
</reference>
<dbReference type="Proteomes" id="UP001166286">
    <property type="component" value="Unassembled WGS sequence"/>
</dbReference>
<accession>A0AA39V0B9</accession>
<keyword evidence="3" id="KW-1185">Reference proteome</keyword>
<dbReference type="AlphaFoldDB" id="A0AA39V0B9"/>
<organism evidence="2 3">
    <name type="scientific">Cladonia borealis</name>
    <dbReference type="NCBI Taxonomy" id="184061"/>
    <lineage>
        <taxon>Eukaryota</taxon>
        <taxon>Fungi</taxon>
        <taxon>Dikarya</taxon>
        <taxon>Ascomycota</taxon>
        <taxon>Pezizomycotina</taxon>
        <taxon>Lecanoromycetes</taxon>
        <taxon>OSLEUM clade</taxon>
        <taxon>Lecanoromycetidae</taxon>
        <taxon>Lecanorales</taxon>
        <taxon>Lecanorineae</taxon>
        <taxon>Cladoniaceae</taxon>
        <taxon>Cladonia</taxon>
    </lineage>
</organism>
<dbReference type="EMBL" id="JAFEKC020000015">
    <property type="protein sequence ID" value="KAK0510747.1"/>
    <property type="molecule type" value="Genomic_DNA"/>
</dbReference>
<comment type="caution">
    <text evidence="2">The sequence shown here is derived from an EMBL/GenBank/DDBJ whole genome shotgun (WGS) entry which is preliminary data.</text>
</comment>
<gene>
    <name evidence="2" type="ORF">JMJ35_007179</name>
</gene>
<evidence type="ECO:0000256" key="1">
    <source>
        <dbReference type="SAM" id="Coils"/>
    </source>
</evidence>
<name>A0AA39V0B9_9LECA</name>
<evidence type="ECO:0000313" key="3">
    <source>
        <dbReference type="Proteomes" id="UP001166286"/>
    </source>
</evidence>